<sequence length="113" mass="12862">LIKFHEQPEQDGKASQDVNITKQQADILINGLNNPMVHNYAAKPEKETTQIKLFSSVNGMKAVADGDLQWIKEAQNKISQIQSLTIRIKSNFDRTRIGFFEKSCTLHYTENIV</sequence>
<dbReference type="Proteomes" id="UP000324800">
    <property type="component" value="Unassembled WGS sequence"/>
</dbReference>
<feature type="non-terminal residue" evidence="1">
    <location>
        <position position="1"/>
    </location>
</feature>
<accession>A0A5J4TPE4</accession>
<dbReference type="AlphaFoldDB" id="A0A5J4TPE4"/>
<reference evidence="1 2" key="1">
    <citation type="submission" date="2019-03" db="EMBL/GenBank/DDBJ databases">
        <title>Single cell metagenomics reveals metabolic interactions within the superorganism composed of flagellate Streblomastix strix and complex community of Bacteroidetes bacteria on its surface.</title>
        <authorList>
            <person name="Treitli S.C."/>
            <person name="Kolisko M."/>
            <person name="Husnik F."/>
            <person name="Keeling P."/>
            <person name="Hampl V."/>
        </authorList>
    </citation>
    <scope>NUCLEOTIDE SEQUENCE [LARGE SCALE GENOMIC DNA]</scope>
    <source>
        <strain evidence="1">ST1C</strain>
    </source>
</reference>
<protein>
    <submittedName>
        <fullName evidence="1">Uncharacterized protein</fullName>
    </submittedName>
</protein>
<evidence type="ECO:0000313" key="2">
    <source>
        <dbReference type="Proteomes" id="UP000324800"/>
    </source>
</evidence>
<proteinExistence type="predicted"/>
<comment type="caution">
    <text evidence="1">The sequence shown here is derived from an EMBL/GenBank/DDBJ whole genome shotgun (WGS) entry which is preliminary data.</text>
</comment>
<dbReference type="EMBL" id="SNRW01028648">
    <property type="protein sequence ID" value="KAA6359271.1"/>
    <property type="molecule type" value="Genomic_DNA"/>
</dbReference>
<name>A0A5J4TPE4_9EUKA</name>
<gene>
    <name evidence="1" type="ORF">EZS28_045202</name>
</gene>
<organism evidence="1 2">
    <name type="scientific">Streblomastix strix</name>
    <dbReference type="NCBI Taxonomy" id="222440"/>
    <lineage>
        <taxon>Eukaryota</taxon>
        <taxon>Metamonada</taxon>
        <taxon>Preaxostyla</taxon>
        <taxon>Oxymonadida</taxon>
        <taxon>Streblomastigidae</taxon>
        <taxon>Streblomastix</taxon>
    </lineage>
</organism>
<evidence type="ECO:0000313" key="1">
    <source>
        <dbReference type="EMBL" id="KAA6359271.1"/>
    </source>
</evidence>